<gene>
    <name evidence="3" type="ORF">X777_11746</name>
</gene>
<protein>
    <recommendedName>
        <fullName evidence="2">Transposable element P transposase-like RNase H domain-containing protein</fullName>
    </recommendedName>
</protein>
<evidence type="ECO:0000259" key="2">
    <source>
        <dbReference type="Pfam" id="PF21787"/>
    </source>
</evidence>
<accession>A0A026W1B5</accession>
<proteinExistence type="predicted"/>
<keyword evidence="4" id="KW-1185">Reference proteome</keyword>
<feature type="coiled-coil region" evidence="1">
    <location>
        <begin position="60"/>
        <end position="87"/>
    </location>
</feature>
<feature type="domain" description="Transposable element P transposase-like RNase H" evidence="2">
    <location>
        <begin position="191"/>
        <end position="284"/>
    </location>
</feature>
<dbReference type="AlphaFoldDB" id="A0A026W1B5"/>
<dbReference type="OrthoDB" id="7553888at2759"/>
<sequence length="304" mass="34658">MPSTCDNQILLDQDLPFINNNTSSLEEVSFDSLFAFANICSNIEPLSVPPYNTNSTSPSKQELRALLKKQKEEIEALQREQETIKKIAIKCSKDYCAMKTRYDKCRLKLWRSEQSQAKSRLALSTRLHSDQLRVLQRQSKGGVKWSLQTIQDALAFKMKWRTTGFSDFVNYLPIFPSIRTLQRAVEHIRFESGILEEVFDMLQCTVSRMTENERDCMIAADEMTIRAGYAFDPSSKKIFGKCTFPTHVGQAKKVLVIVCAGICRRWKVVVAYFFTGNENPELKKQKANLSGIAFKDIFGSSCAE</sequence>
<keyword evidence="1" id="KW-0175">Coiled coil</keyword>
<evidence type="ECO:0000313" key="4">
    <source>
        <dbReference type="Proteomes" id="UP000053097"/>
    </source>
</evidence>
<reference evidence="3 4" key="1">
    <citation type="journal article" date="2014" name="Curr. Biol.">
        <title>The genome of the clonal raider ant Cerapachys biroi.</title>
        <authorList>
            <person name="Oxley P.R."/>
            <person name="Ji L."/>
            <person name="Fetter-Pruneda I."/>
            <person name="McKenzie S.K."/>
            <person name="Li C."/>
            <person name="Hu H."/>
            <person name="Zhang G."/>
            <person name="Kronauer D.J."/>
        </authorList>
    </citation>
    <scope>NUCLEOTIDE SEQUENCE [LARGE SCALE GENOMIC DNA]</scope>
</reference>
<evidence type="ECO:0000256" key="1">
    <source>
        <dbReference type="SAM" id="Coils"/>
    </source>
</evidence>
<dbReference type="InterPro" id="IPR048365">
    <property type="entry name" value="TNP-like_RNaseH_N"/>
</dbReference>
<dbReference type="Proteomes" id="UP000053097">
    <property type="component" value="Unassembled WGS sequence"/>
</dbReference>
<dbReference type="STRING" id="2015173.A0A026W1B5"/>
<dbReference type="EMBL" id="KK107493">
    <property type="protein sequence ID" value="EZA49865.1"/>
    <property type="molecule type" value="Genomic_DNA"/>
</dbReference>
<dbReference type="Pfam" id="PF21787">
    <property type="entry name" value="TNP-like_RNaseH_N"/>
    <property type="match status" value="1"/>
</dbReference>
<evidence type="ECO:0000313" key="3">
    <source>
        <dbReference type="EMBL" id="EZA49865.1"/>
    </source>
</evidence>
<organism evidence="3 4">
    <name type="scientific">Ooceraea biroi</name>
    <name type="common">Clonal raider ant</name>
    <name type="synonym">Cerapachys biroi</name>
    <dbReference type="NCBI Taxonomy" id="2015173"/>
    <lineage>
        <taxon>Eukaryota</taxon>
        <taxon>Metazoa</taxon>
        <taxon>Ecdysozoa</taxon>
        <taxon>Arthropoda</taxon>
        <taxon>Hexapoda</taxon>
        <taxon>Insecta</taxon>
        <taxon>Pterygota</taxon>
        <taxon>Neoptera</taxon>
        <taxon>Endopterygota</taxon>
        <taxon>Hymenoptera</taxon>
        <taxon>Apocrita</taxon>
        <taxon>Aculeata</taxon>
        <taxon>Formicoidea</taxon>
        <taxon>Formicidae</taxon>
        <taxon>Dorylinae</taxon>
        <taxon>Ooceraea</taxon>
    </lineage>
</organism>
<name>A0A026W1B5_OOCBI</name>